<organism evidence="9 10">
    <name type="scientific">Treponema primitia (strain ATCC BAA-887 / DSM 12427 / ZAS-2)</name>
    <dbReference type="NCBI Taxonomy" id="545694"/>
    <lineage>
        <taxon>Bacteria</taxon>
        <taxon>Pseudomonadati</taxon>
        <taxon>Spirochaetota</taxon>
        <taxon>Spirochaetia</taxon>
        <taxon>Spirochaetales</taxon>
        <taxon>Treponemataceae</taxon>
        <taxon>Treponema</taxon>
    </lineage>
</organism>
<dbReference type="EMBL" id="CP001843">
    <property type="protein sequence ID" value="AEF84668.1"/>
    <property type="molecule type" value="Genomic_DNA"/>
</dbReference>
<dbReference type="AlphaFoldDB" id="F5YQQ9"/>
<dbReference type="InterPro" id="IPR003423">
    <property type="entry name" value="OMP_efflux"/>
</dbReference>
<reference evidence="9 10" key="2">
    <citation type="journal article" date="2011" name="ISME J.">
        <title>RNA-seq reveals cooperative metabolic interactions between two termite-gut spirochete species in co-culture.</title>
        <authorList>
            <person name="Rosenthal A.Z."/>
            <person name="Matson E.G."/>
            <person name="Eldar A."/>
            <person name="Leadbetter J.R."/>
        </authorList>
    </citation>
    <scope>NUCLEOTIDE SEQUENCE [LARGE SCALE GENOMIC DNA]</scope>
    <source>
        <strain evidence="10">ATCC BAA-887 / DSM 12427 / ZAS-2</strain>
    </source>
</reference>
<sequence>MKHSLRGPWGRKSHDSPPGTGQCTGIAVRDLYPPGLVLAFFLCAAAAFGQTEAQAETQTARRITPDEAVELAIRNNLSLESSRIALDTKKRKYDLVWNQFLPEFDVRGTLARTNEVSPSASQWNVSGNFSASLMFSFALLEGIKTFKLEYQTGLLTYAKAKAQMERDIRKSYYQMLLLQENVGLLRESYAAAERQVTMARANYNAGLAPQLTLLQAQVARDNMKPNIDQAENGLKMLMANFAMTLGLDYDTQFELVPVEGELNYISLELKDLISKASRGKPDIIELRQSILYTTSARKSQALQMHTPYLNFAWAYTPTFTRDPWKDSWGDGDNWMDRGNFSITLGMSLNSLFPFTKQGQGLKDVDNGLRTLNNGLAQAIRGTELEIYNTVFTLEKAQVTAEAQSQTVELAERTYRLTLEAFQAGLQDLLQVQNADLSRRQARVQMLEQQFNYRTGLIDLEYSIGVPFGTLSSQGSSDSQGDAGSVK</sequence>
<dbReference type="RefSeq" id="WP_015708708.1">
    <property type="nucleotide sequence ID" value="NC_015578.1"/>
</dbReference>
<reference evidence="10" key="1">
    <citation type="submission" date="2009-12" db="EMBL/GenBank/DDBJ databases">
        <title>Complete sequence of Treponema primitia strain ZAS-2.</title>
        <authorList>
            <person name="Tetu S.G."/>
            <person name="Matson E."/>
            <person name="Ren Q."/>
            <person name="Seshadri R."/>
            <person name="Elbourne L."/>
            <person name="Hassan K.A."/>
            <person name="Durkin A."/>
            <person name="Radune D."/>
            <person name="Mohamoud Y."/>
            <person name="Shay R."/>
            <person name="Jin S."/>
            <person name="Zhang X."/>
            <person name="Lucey K."/>
            <person name="Ballor N.R."/>
            <person name="Ottesen E."/>
            <person name="Rosenthal R."/>
            <person name="Allen A."/>
            <person name="Leadbetter J.R."/>
            <person name="Paulsen I.T."/>
        </authorList>
    </citation>
    <scope>NUCLEOTIDE SEQUENCE [LARGE SCALE GENOMIC DNA]</scope>
    <source>
        <strain evidence="10">ATCC BAA-887 / DSM 12427 / ZAS-2</strain>
    </source>
</reference>
<keyword evidence="10" id="KW-1185">Reference proteome</keyword>
<proteinExistence type="inferred from homology"/>
<evidence type="ECO:0000256" key="1">
    <source>
        <dbReference type="ARBA" id="ARBA00004442"/>
    </source>
</evidence>
<evidence type="ECO:0000256" key="7">
    <source>
        <dbReference type="ARBA" id="ARBA00023237"/>
    </source>
</evidence>
<dbReference type="GO" id="GO:0009279">
    <property type="term" value="C:cell outer membrane"/>
    <property type="evidence" value="ECO:0007669"/>
    <property type="project" value="UniProtKB-SubCell"/>
</dbReference>
<gene>
    <name evidence="9" type="ordered locus">TREPR_1382</name>
</gene>
<dbReference type="Pfam" id="PF02321">
    <property type="entry name" value="OEP"/>
    <property type="match status" value="1"/>
</dbReference>
<evidence type="ECO:0000256" key="2">
    <source>
        <dbReference type="ARBA" id="ARBA00007613"/>
    </source>
</evidence>
<dbReference type="PANTHER" id="PTHR30026:SF20">
    <property type="entry name" value="OUTER MEMBRANE PROTEIN TOLC"/>
    <property type="match status" value="1"/>
</dbReference>
<evidence type="ECO:0000256" key="6">
    <source>
        <dbReference type="ARBA" id="ARBA00023136"/>
    </source>
</evidence>
<keyword evidence="6" id="KW-0472">Membrane</keyword>
<keyword evidence="4" id="KW-1134">Transmembrane beta strand</keyword>
<accession>F5YQQ9</accession>
<protein>
    <submittedName>
        <fullName evidence="9">Outer membrane efflux protein</fullName>
    </submittedName>
</protein>
<dbReference type="Gene3D" id="1.20.1600.10">
    <property type="entry name" value="Outer membrane efflux proteins (OEP)"/>
    <property type="match status" value="1"/>
</dbReference>
<evidence type="ECO:0000256" key="5">
    <source>
        <dbReference type="ARBA" id="ARBA00022692"/>
    </source>
</evidence>
<dbReference type="PANTHER" id="PTHR30026">
    <property type="entry name" value="OUTER MEMBRANE PROTEIN TOLC"/>
    <property type="match status" value="1"/>
</dbReference>
<evidence type="ECO:0000256" key="8">
    <source>
        <dbReference type="SAM" id="MobiDB-lite"/>
    </source>
</evidence>
<keyword evidence="5" id="KW-0812">Transmembrane</keyword>
<comment type="subcellular location">
    <subcellularLocation>
        <location evidence="1">Cell outer membrane</location>
    </subcellularLocation>
</comment>
<dbReference type="OrthoDB" id="369735at2"/>
<feature type="region of interest" description="Disordered" evidence="8">
    <location>
        <begin position="1"/>
        <end position="20"/>
    </location>
</feature>
<evidence type="ECO:0000313" key="9">
    <source>
        <dbReference type="EMBL" id="AEF84668.1"/>
    </source>
</evidence>
<keyword evidence="7" id="KW-0998">Cell outer membrane</keyword>
<keyword evidence="3" id="KW-0813">Transport</keyword>
<dbReference type="KEGG" id="tpi:TREPR_1382"/>
<evidence type="ECO:0000256" key="4">
    <source>
        <dbReference type="ARBA" id="ARBA00022452"/>
    </source>
</evidence>
<dbReference type="HOGENOM" id="CLU_047713_1_0_12"/>
<evidence type="ECO:0000256" key="3">
    <source>
        <dbReference type="ARBA" id="ARBA00022448"/>
    </source>
</evidence>
<dbReference type="Proteomes" id="UP000009223">
    <property type="component" value="Chromosome"/>
</dbReference>
<name>F5YQQ9_TREPZ</name>
<dbReference type="eggNOG" id="COG1538">
    <property type="taxonomic scope" value="Bacteria"/>
</dbReference>
<dbReference type="GO" id="GO:0015562">
    <property type="term" value="F:efflux transmembrane transporter activity"/>
    <property type="evidence" value="ECO:0007669"/>
    <property type="project" value="InterPro"/>
</dbReference>
<dbReference type="InterPro" id="IPR051906">
    <property type="entry name" value="TolC-like"/>
</dbReference>
<evidence type="ECO:0000313" key="10">
    <source>
        <dbReference type="Proteomes" id="UP000009223"/>
    </source>
</evidence>
<dbReference type="STRING" id="545694.TREPR_1382"/>
<dbReference type="GO" id="GO:1990281">
    <property type="term" value="C:efflux pump complex"/>
    <property type="evidence" value="ECO:0007669"/>
    <property type="project" value="TreeGrafter"/>
</dbReference>
<dbReference type="GO" id="GO:0015288">
    <property type="term" value="F:porin activity"/>
    <property type="evidence" value="ECO:0007669"/>
    <property type="project" value="TreeGrafter"/>
</dbReference>
<comment type="similarity">
    <text evidence="2">Belongs to the outer membrane factor (OMF) (TC 1.B.17) family.</text>
</comment>
<feature type="compositionally biased region" description="Basic residues" evidence="8">
    <location>
        <begin position="1"/>
        <end position="11"/>
    </location>
</feature>
<dbReference type="SUPFAM" id="SSF56954">
    <property type="entry name" value="Outer membrane efflux proteins (OEP)"/>
    <property type="match status" value="1"/>
</dbReference>